<dbReference type="OrthoDB" id="3560270at2759"/>
<dbReference type="Proteomes" id="UP000664132">
    <property type="component" value="Unassembled WGS sequence"/>
</dbReference>
<reference evidence="2" key="1">
    <citation type="submission" date="2021-02" db="EMBL/GenBank/DDBJ databases">
        <title>Genome sequence Cadophora malorum strain M34.</title>
        <authorList>
            <person name="Stefanovic E."/>
            <person name="Vu D."/>
            <person name="Scully C."/>
            <person name="Dijksterhuis J."/>
            <person name="Roader J."/>
            <person name="Houbraken J."/>
        </authorList>
    </citation>
    <scope>NUCLEOTIDE SEQUENCE</scope>
    <source>
        <strain evidence="2">M34</strain>
    </source>
</reference>
<feature type="domain" description="2EXR" evidence="1">
    <location>
        <begin position="9"/>
        <end position="116"/>
    </location>
</feature>
<dbReference type="PANTHER" id="PTHR35910">
    <property type="entry name" value="2EXR DOMAIN-CONTAINING PROTEIN"/>
    <property type="match status" value="1"/>
</dbReference>
<evidence type="ECO:0000313" key="3">
    <source>
        <dbReference type="Proteomes" id="UP000664132"/>
    </source>
</evidence>
<name>A0A8H7SZM3_9HELO</name>
<accession>A0A8H7SZM3</accession>
<dbReference type="PANTHER" id="PTHR35910:SF1">
    <property type="entry name" value="2EXR DOMAIN-CONTAINING PROTEIN"/>
    <property type="match status" value="1"/>
</dbReference>
<protein>
    <recommendedName>
        <fullName evidence="1">2EXR domain-containing protein</fullName>
    </recommendedName>
</protein>
<evidence type="ECO:0000313" key="2">
    <source>
        <dbReference type="EMBL" id="KAG4411780.1"/>
    </source>
</evidence>
<dbReference type="InterPro" id="IPR045518">
    <property type="entry name" value="2EXR"/>
</dbReference>
<dbReference type="EMBL" id="JAFJYH010000440">
    <property type="protein sequence ID" value="KAG4411780.1"/>
    <property type="molecule type" value="Genomic_DNA"/>
</dbReference>
<proteinExistence type="predicted"/>
<keyword evidence="3" id="KW-1185">Reference proteome</keyword>
<comment type="caution">
    <text evidence="2">The sequence shown here is derived from an EMBL/GenBank/DDBJ whole genome shotgun (WGS) entry which is preliminary data.</text>
</comment>
<dbReference type="Pfam" id="PF20150">
    <property type="entry name" value="2EXR"/>
    <property type="match status" value="1"/>
</dbReference>
<evidence type="ECO:0000259" key="1">
    <source>
        <dbReference type="Pfam" id="PF20150"/>
    </source>
</evidence>
<dbReference type="AlphaFoldDB" id="A0A8H7SZM3"/>
<sequence>MSTNSNPTFHLFPLLPAELRSKIYILAHQPPRTITLSLSNYQRKPSYNPPPLSLTSGFGHLLVNREARAVFLADYPRLFVGYPFPAQKDERGEFTVEGKGEGRGRGWFFNYEKDSLGMMSGVRGLMLFLRRFPEDMKWVRWLDVMPTGHCGGVLDSNGLEINNDRGLDRNDDDAGDEGYGIEEGTGFELGMKLEMQLCDMTNLRLITIRILPSPARRIYEFQSWRYAPYYRRCVKSIVLDLKRCRGKEERGRDVKVVVCHEKLDYDDTDSFAGMRTEGWSVEVEERLRVLGVLGAGCGVKRVGGEVDFDAV</sequence>
<organism evidence="2 3">
    <name type="scientific">Cadophora malorum</name>
    <dbReference type="NCBI Taxonomy" id="108018"/>
    <lineage>
        <taxon>Eukaryota</taxon>
        <taxon>Fungi</taxon>
        <taxon>Dikarya</taxon>
        <taxon>Ascomycota</taxon>
        <taxon>Pezizomycotina</taxon>
        <taxon>Leotiomycetes</taxon>
        <taxon>Helotiales</taxon>
        <taxon>Ploettnerulaceae</taxon>
        <taxon>Cadophora</taxon>
    </lineage>
</organism>
<gene>
    <name evidence="2" type="ORF">IFR04_015086</name>
</gene>